<evidence type="ECO:0000313" key="3">
    <source>
        <dbReference type="Proteomes" id="UP000295814"/>
    </source>
</evidence>
<gene>
    <name evidence="2" type="ORF">E1J38_000580</name>
</gene>
<dbReference type="NCBIfam" id="TIGR01444">
    <property type="entry name" value="fkbM_fam"/>
    <property type="match status" value="1"/>
</dbReference>
<evidence type="ECO:0000313" key="2">
    <source>
        <dbReference type="EMBL" id="TWO34377.1"/>
    </source>
</evidence>
<dbReference type="InterPro" id="IPR029063">
    <property type="entry name" value="SAM-dependent_MTases_sf"/>
</dbReference>
<dbReference type="InterPro" id="IPR052514">
    <property type="entry name" value="SAM-dependent_MTase"/>
</dbReference>
<keyword evidence="3" id="KW-1185">Reference proteome</keyword>
<keyword evidence="2" id="KW-0489">Methyltransferase</keyword>
<dbReference type="Pfam" id="PF05050">
    <property type="entry name" value="Methyltransf_21"/>
    <property type="match status" value="1"/>
</dbReference>
<dbReference type="GO" id="GO:0032259">
    <property type="term" value="P:methylation"/>
    <property type="evidence" value="ECO:0007669"/>
    <property type="project" value="UniProtKB-KW"/>
</dbReference>
<dbReference type="PANTHER" id="PTHR34203:SF15">
    <property type="entry name" value="SLL1173 PROTEIN"/>
    <property type="match status" value="1"/>
</dbReference>
<dbReference type="OrthoDB" id="9812600at2"/>
<dbReference type="GO" id="GO:0008168">
    <property type="term" value="F:methyltransferase activity"/>
    <property type="evidence" value="ECO:0007669"/>
    <property type="project" value="UniProtKB-KW"/>
</dbReference>
<sequence>MVNYRNLNINQKKKFWRENPLNGEVEIKIEGIENFIMYNENDDTVVKELYWTNHKGWELTSLLLWYDLLKANNDGVIYDIGAYTGIYSLIAAKFSKGNKVFAFDIQTNTLNRLEKNKNINKLNNICLINAACTNFNGETVFSFCEEDNIISSVASLIKKPTNDKSKEIEAVSLDSFDNENNIENLIVELLKIDVEDAELDTLEGMQRILKENKPDVLIEVNNYKKVKKVRRLFPRGYTVYNIDDDNLLLKKIRWYKKASKDRNYLFTIKKMKDIKKIFRGTIE</sequence>
<dbReference type="PANTHER" id="PTHR34203">
    <property type="entry name" value="METHYLTRANSFERASE, FKBM FAMILY PROTEIN"/>
    <property type="match status" value="1"/>
</dbReference>
<comment type="caution">
    <text evidence="2">The sequence shown here is derived from an EMBL/GenBank/DDBJ whole genome shotgun (WGS) entry which is preliminary data.</text>
</comment>
<evidence type="ECO:0000259" key="1">
    <source>
        <dbReference type="Pfam" id="PF05050"/>
    </source>
</evidence>
<proteinExistence type="predicted"/>
<dbReference type="SUPFAM" id="SSF53335">
    <property type="entry name" value="S-adenosyl-L-methionine-dependent methyltransferases"/>
    <property type="match status" value="1"/>
</dbReference>
<dbReference type="EMBL" id="SMZJ02000001">
    <property type="protein sequence ID" value="TWO34377.1"/>
    <property type="molecule type" value="Genomic_DNA"/>
</dbReference>
<dbReference type="RefSeq" id="WP_133354938.1">
    <property type="nucleotide sequence ID" value="NZ_SMZJ02000001.1"/>
</dbReference>
<feature type="domain" description="Methyltransferase FkbM" evidence="1">
    <location>
        <begin position="79"/>
        <end position="231"/>
    </location>
</feature>
<dbReference type="InterPro" id="IPR006342">
    <property type="entry name" value="FkbM_mtfrase"/>
</dbReference>
<dbReference type="AlphaFoldDB" id="A0A562YI46"/>
<dbReference type="Proteomes" id="UP000295814">
    <property type="component" value="Unassembled WGS sequence"/>
</dbReference>
<accession>A0A562YI46</accession>
<protein>
    <submittedName>
        <fullName evidence="2">FkbM family methyltransferase</fullName>
    </submittedName>
</protein>
<keyword evidence="2" id="KW-0808">Transferase</keyword>
<dbReference type="Gene3D" id="3.40.50.150">
    <property type="entry name" value="Vaccinia Virus protein VP39"/>
    <property type="match status" value="1"/>
</dbReference>
<reference evidence="2 3" key="1">
    <citation type="submission" date="2019-07" db="EMBL/GenBank/DDBJ databases">
        <title>Seonamhaeicola sp. W255 draft genome.</title>
        <authorList>
            <person name="Zhang X.-Y."/>
            <person name="Zhang R."/>
            <person name="Zhong Y.-L."/>
            <person name="Du Z.-J."/>
        </authorList>
    </citation>
    <scope>NUCLEOTIDE SEQUENCE [LARGE SCALE GENOMIC DNA]</scope>
    <source>
        <strain evidence="2 3">W255</strain>
    </source>
</reference>
<name>A0A562YI46_9FLAO</name>
<organism evidence="2 3">
    <name type="scientific">Seonamhaeicola sediminis</name>
    <dbReference type="NCBI Taxonomy" id="2528206"/>
    <lineage>
        <taxon>Bacteria</taxon>
        <taxon>Pseudomonadati</taxon>
        <taxon>Bacteroidota</taxon>
        <taxon>Flavobacteriia</taxon>
        <taxon>Flavobacteriales</taxon>
        <taxon>Flavobacteriaceae</taxon>
    </lineage>
</organism>